<reference evidence="3 4" key="1">
    <citation type="submission" date="2017-02" db="EMBL/GenBank/DDBJ databases">
        <title>Streptomyces pactum ACT12 Genome sequencing and assembly.</title>
        <authorList>
            <person name="Xue Q."/>
            <person name="Yan X."/>
            <person name="Jia L."/>
            <person name="Yan H."/>
        </authorList>
    </citation>
    <scope>NUCLEOTIDE SEQUENCE [LARGE SCALE GENOMIC DNA]</scope>
    <source>
        <strain evidence="3 4">ACT12</strain>
    </source>
</reference>
<sequence>MRAIPVASVALLGVAALSACVPAGAAVGGSGSTFGFTVHPATVAPGGEVTLGVGRGTDGCLGRVTVSSAVFDTVTIPRHESSATARVDRDAGRGTVHQVTFTCDRETATVNLTIAGGHSDHPADGPRHPSKGVHAGEGGSVAGFDVKEIGLGAAFVGGAVGAAYHLSRRRSGEDGA</sequence>
<evidence type="ECO:0008006" key="5">
    <source>
        <dbReference type="Google" id="ProtNLM"/>
    </source>
</evidence>
<evidence type="ECO:0000313" key="3">
    <source>
        <dbReference type="EMBL" id="AQS66225.1"/>
    </source>
</evidence>
<dbReference type="PROSITE" id="PS51257">
    <property type="entry name" value="PROKAR_LIPOPROTEIN"/>
    <property type="match status" value="1"/>
</dbReference>
<evidence type="ECO:0000256" key="2">
    <source>
        <dbReference type="SAM" id="SignalP"/>
    </source>
</evidence>
<protein>
    <recommendedName>
        <fullName evidence="5">Lipoprotein</fullName>
    </recommendedName>
</protein>
<proteinExistence type="predicted"/>
<organism evidence="3 4">
    <name type="scientific">Streptomyces pactum</name>
    <dbReference type="NCBI Taxonomy" id="68249"/>
    <lineage>
        <taxon>Bacteria</taxon>
        <taxon>Bacillati</taxon>
        <taxon>Actinomycetota</taxon>
        <taxon>Actinomycetes</taxon>
        <taxon>Kitasatosporales</taxon>
        <taxon>Streptomycetaceae</taxon>
        <taxon>Streptomyces</taxon>
    </lineage>
</organism>
<dbReference type="RefSeq" id="WP_055421065.1">
    <property type="nucleotide sequence ID" value="NZ_CP019724.1"/>
</dbReference>
<name>A0A1S6J396_9ACTN</name>
<keyword evidence="2" id="KW-0732">Signal</keyword>
<dbReference type="OrthoDB" id="4332523at2"/>
<evidence type="ECO:0000256" key="1">
    <source>
        <dbReference type="SAM" id="MobiDB-lite"/>
    </source>
</evidence>
<feature type="compositionally biased region" description="Basic and acidic residues" evidence="1">
    <location>
        <begin position="118"/>
        <end position="127"/>
    </location>
</feature>
<gene>
    <name evidence="3" type="ORF">B1H29_04070</name>
</gene>
<accession>A0A1S6J396</accession>
<dbReference type="AlphaFoldDB" id="A0A1S6J396"/>
<keyword evidence="4" id="KW-1185">Reference proteome</keyword>
<feature type="chain" id="PRO_5010537782" description="Lipoprotein" evidence="2">
    <location>
        <begin position="26"/>
        <end position="176"/>
    </location>
</feature>
<feature type="region of interest" description="Disordered" evidence="1">
    <location>
        <begin position="115"/>
        <end position="136"/>
    </location>
</feature>
<evidence type="ECO:0000313" key="4">
    <source>
        <dbReference type="Proteomes" id="UP000189443"/>
    </source>
</evidence>
<dbReference type="Proteomes" id="UP000189443">
    <property type="component" value="Chromosome"/>
</dbReference>
<dbReference type="EMBL" id="CP019724">
    <property type="protein sequence ID" value="AQS66225.1"/>
    <property type="molecule type" value="Genomic_DNA"/>
</dbReference>
<dbReference type="KEGG" id="spac:B1H29_04070"/>
<feature type="signal peptide" evidence="2">
    <location>
        <begin position="1"/>
        <end position="25"/>
    </location>
</feature>